<protein>
    <submittedName>
        <fullName evidence="2">Uncharacterized protein</fullName>
    </submittedName>
</protein>
<proteinExistence type="predicted"/>
<comment type="caution">
    <text evidence="2">The sequence shown here is derived from an EMBL/GenBank/DDBJ whole genome shotgun (WGS) entry which is preliminary data.</text>
</comment>
<feature type="transmembrane region" description="Helical" evidence="1">
    <location>
        <begin position="69"/>
        <end position="87"/>
    </location>
</feature>
<sequence length="89" mass="9408">MGVGLFPYDMAIGVALAHVHRTVTAPHIVDSNRGRRACTITVAFGVDLVLGCDLGYGSSGEKERQEAKMIVALGPIVVLVMTVTVALDR</sequence>
<keyword evidence="1" id="KW-0472">Membrane</keyword>
<dbReference type="EMBL" id="CACTIH010003707">
    <property type="protein sequence ID" value="CAA2982806.1"/>
    <property type="molecule type" value="Genomic_DNA"/>
</dbReference>
<organism evidence="2 3">
    <name type="scientific">Olea europaea subsp. europaea</name>
    <dbReference type="NCBI Taxonomy" id="158383"/>
    <lineage>
        <taxon>Eukaryota</taxon>
        <taxon>Viridiplantae</taxon>
        <taxon>Streptophyta</taxon>
        <taxon>Embryophyta</taxon>
        <taxon>Tracheophyta</taxon>
        <taxon>Spermatophyta</taxon>
        <taxon>Magnoliopsida</taxon>
        <taxon>eudicotyledons</taxon>
        <taxon>Gunneridae</taxon>
        <taxon>Pentapetalae</taxon>
        <taxon>asterids</taxon>
        <taxon>lamiids</taxon>
        <taxon>Lamiales</taxon>
        <taxon>Oleaceae</taxon>
        <taxon>Oleeae</taxon>
        <taxon>Olea</taxon>
    </lineage>
</organism>
<keyword evidence="3" id="KW-1185">Reference proteome</keyword>
<reference evidence="2 3" key="1">
    <citation type="submission" date="2019-12" db="EMBL/GenBank/DDBJ databases">
        <authorList>
            <person name="Alioto T."/>
            <person name="Alioto T."/>
            <person name="Gomez Garrido J."/>
        </authorList>
    </citation>
    <scope>NUCLEOTIDE SEQUENCE [LARGE SCALE GENOMIC DNA]</scope>
</reference>
<evidence type="ECO:0000256" key="1">
    <source>
        <dbReference type="SAM" id="Phobius"/>
    </source>
</evidence>
<accession>A0A8S0RTH8</accession>
<evidence type="ECO:0000313" key="3">
    <source>
        <dbReference type="Proteomes" id="UP000594638"/>
    </source>
</evidence>
<dbReference type="Gramene" id="OE9A041755T1">
    <property type="protein sequence ID" value="OE9A041755C1"/>
    <property type="gene ID" value="OE9A041755"/>
</dbReference>
<evidence type="ECO:0000313" key="2">
    <source>
        <dbReference type="EMBL" id="CAA2982806.1"/>
    </source>
</evidence>
<gene>
    <name evidence="2" type="ORF">OLEA9_A041755</name>
</gene>
<name>A0A8S0RTH8_OLEEU</name>
<dbReference type="Proteomes" id="UP000594638">
    <property type="component" value="Unassembled WGS sequence"/>
</dbReference>
<keyword evidence="1" id="KW-1133">Transmembrane helix</keyword>
<dbReference type="AlphaFoldDB" id="A0A8S0RTH8"/>
<keyword evidence="1" id="KW-0812">Transmembrane</keyword>